<feature type="region of interest" description="Disordered" evidence="2">
    <location>
        <begin position="216"/>
        <end position="239"/>
    </location>
</feature>
<feature type="compositionally biased region" description="Acidic residues" evidence="2">
    <location>
        <begin position="221"/>
        <end position="232"/>
    </location>
</feature>
<comment type="caution">
    <text evidence="3">The sequence shown here is derived from an EMBL/GenBank/DDBJ whole genome shotgun (WGS) entry which is preliminary data.</text>
</comment>
<feature type="coiled-coil region" evidence="1">
    <location>
        <begin position="135"/>
        <end position="162"/>
    </location>
</feature>
<accession>A0A6N7PHY9</accession>
<evidence type="ECO:0000256" key="1">
    <source>
        <dbReference type="SAM" id="Coils"/>
    </source>
</evidence>
<keyword evidence="1" id="KW-0175">Coiled coil</keyword>
<dbReference type="Proteomes" id="UP000440224">
    <property type="component" value="Unassembled WGS sequence"/>
</dbReference>
<name>A0A6N7PHY9_9BACT</name>
<dbReference type="EMBL" id="WJIE01000002">
    <property type="protein sequence ID" value="MRG91732.1"/>
    <property type="molecule type" value="Genomic_DNA"/>
</dbReference>
<dbReference type="RefSeq" id="WP_153818616.1">
    <property type="nucleotide sequence ID" value="NZ_WJIE01000002.1"/>
</dbReference>
<evidence type="ECO:0000256" key="2">
    <source>
        <dbReference type="SAM" id="MobiDB-lite"/>
    </source>
</evidence>
<gene>
    <name evidence="3" type="ORF">GF068_07310</name>
</gene>
<evidence type="ECO:0000313" key="3">
    <source>
        <dbReference type="EMBL" id="MRG91732.1"/>
    </source>
</evidence>
<dbReference type="AlphaFoldDB" id="A0A6N7PHY9"/>
<keyword evidence="4" id="KW-1185">Reference proteome</keyword>
<organism evidence="3 4">
    <name type="scientific">Polyangium spumosum</name>
    <dbReference type="NCBI Taxonomy" id="889282"/>
    <lineage>
        <taxon>Bacteria</taxon>
        <taxon>Pseudomonadati</taxon>
        <taxon>Myxococcota</taxon>
        <taxon>Polyangia</taxon>
        <taxon>Polyangiales</taxon>
        <taxon>Polyangiaceae</taxon>
        <taxon>Polyangium</taxon>
    </lineage>
</organism>
<protein>
    <submittedName>
        <fullName evidence="3">Uncharacterized protein</fullName>
    </submittedName>
</protein>
<evidence type="ECO:0000313" key="4">
    <source>
        <dbReference type="Proteomes" id="UP000440224"/>
    </source>
</evidence>
<sequence>MQRPNRNTIPSKCLDLAGYSERMLGKFSPSIVLMALAAKMKAGAAALAASQQAYEQAVRDILPARVDVKYENFVSDRRVRLTQQKAEIADGRRGGPIATLLFPEGSAPITKLVGASQVKAMVDLEGRLDVAEASWPEAQAEKAEIEERRKQYEAALESRQLAAQKARNLRVARDAAKEAFLTMYVEVMSRVAAEFPRDKPTQDLFFDEVRTRSALATADASDGDEAESDESLESSTTTA</sequence>
<reference evidence="3 4" key="1">
    <citation type="submission" date="2019-10" db="EMBL/GenBank/DDBJ databases">
        <title>A soil myxobacterium in the family Polyangiaceae.</title>
        <authorList>
            <person name="Li Y."/>
            <person name="Wang J."/>
        </authorList>
    </citation>
    <scope>NUCLEOTIDE SEQUENCE [LARGE SCALE GENOMIC DNA]</scope>
    <source>
        <strain evidence="3 4">DSM 14734</strain>
    </source>
</reference>
<dbReference type="OrthoDB" id="5508782at2"/>
<proteinExistence type="predicted"/>